<keyword evidence="4 7" id="KW-0812">Transmembrane</keyword>
<keyword evidence="6 7" id="KW-0472">Membrane</keyword>
<feature type="domain" description="Bacterial sugar transferase" evidence="8">
    <location>
        <begin position="268"/>
        <end position="455"/>
    </location>
</feature>
<protein>
    <recommendedName>
        <fullName evidence="8">Bacterial sugar transferase domain-containing protein</fullName>
    </recommendedName>
</protein>
<accession>A0A1F8GAW1</accession>
<dbReference type="PANTHER" id="PTHR30576">
    <property type="entry name" value="COLANIC BIOSYNTHESIS UDP-GLUCOSE LIPID CARRIER TRANSFERASE"/>
    <property type="match status" value="1"/>
</dbReference>
<dbReference type="NCBIfam" id="TIGR03025">
    <property type="entry name" value="EPS_sugtrans"/>
    <property type="match status" value="1"/>
</dbReference>
<evidence type="ECO:0000313" key="9">
    <source>
        <dbReference type="EMBL" id="OGN22515.1"/>
    </source>
</evidence>
<comment type="caution">
    <text evidence="9">The sequence shown here is derived from an EMBL/GenBank/DDBJ whole genome shotgun (WGS) entry which is preliminary data.</text>
</comment>
<evidence type="ECO:0000259" key="8">
    <source>
        <dbReference type="Pfam" id="PF02397"/>
    </source>
</evidence>
<keyword evidence="3" id="KW-0808">Transferase</keyword>
<feature type="transmembrane region" description="Helical" evidence="7">
    <location>
        <begin position="273"/>
        <end position="294"/>
    </location>
</feature>
<reference evidence="9 10" key="1">
    <citation type="journal article" date="2016" name="Nat. Commun.">
        <title>Thousands of microbial genomes shed light on interconnected biogeochemical processes in an aquifer system.</title>
        <authorList>
            <person name="Anantharaman K."/>
            <person name="Brown C.T."/>
            <person name="Hug L.A."/>
            <person name="Sharon I."/>
            <person name="Castelle C.J."/>
            <person name="Probst A.J."/>
            <person name="Thomas B.C."/>
            <person name="Singh A."/>
            <person name="Wilkins M.J."/>
            <person name="Karaoz U."/>
            <person name="Brodie E.L."/>
            <person name="Williams K.H."/>
            <person name="Hubbard S.S."/>
            <person name="Banfield J.F."/>
        </authorList>
    </citation>
    <scope>NUCLEOTIDE SEQUENCE [LARGE SCALE GENOMIC DNA]</scope>
</reference>
<evidence type="ECO:0000256" key="6">
    <source>
        <dbReference type="ARBA" id="ARBA00023136"/>
    </source>
</evidence>
<gene>
    <name evidence="9" type="ORF">A2918_02010</name>
</gene>
<dbReference type="Pfam" id="PF02397">
    <property type="entry name" value="Bac_transf"/>
    <property type="match status" value="1"/>
</dbReference>
<organism evidence="9 10">
    <name type="scientific">Candidatus Yanofskybacteria bacterium RIFCSPLOWO2_01_FULL_42_49</name>
    <dbReference type="NCBI Taxonomy" id="1802694"/>
    <lineage>
        <taxon>Bacteria</taxon>
        <taxon>Candidatus Yanofskyibacteriota</taxon>
    </lineage>
</organism>
<dbReference type="EMBL" id="MGKI01000011">
    <property type="protein sequence ID" value="OGN22515.1"/>
    <property type="molecule type" value="Genomic_DNA"/>
</dbReference>
<dbReference type="InterPro" id="IPR017475">
    <property type="entry name" value="EPS_sugar_tfrase"/>
</dbReference>
<dbReference type="GO" id="GO:0016780">
    <property type="term" value="F:phosphotransferase activity, for other substituted phosphate groups"/>
    <property type="evidence" value="ECO:0007669"/>
    <property type="project" value="TreeGrafter"/>
</dbReference>
<dbReference type="Gene3D" id="3.40.50.720">
    <property type="entry name" value="NAD(P)-binding Rossmann-like Domain"/>
    <property type="match status" value="1"/>
</dbReference>
<evidence type="ECO:0000313" key="10">
    <source>
        <dbReference type="Proteomes" id="UP000178227"/>
    </source>
</evidence>
<comment type="subcellular location">
    <subcellularLocation>
        <location evidence="1">Membrane</location>
        <topology evidence="1">Multi-pass membrane protein</topology>
    </subcellularLocation>
</comment>
<dbReference type="PANTHER" id="PTHR30576:SF0">
    <property type="entry name" value="UNDECAPRENYL-PHOSPHATE N-ACETYLGALACTOSAMINYL 1-PHOSPHATE TRANSFERASE-RELATED"/>
    <property type="match status" value="1"/>
</dbReference>
<feature type="transmembrane region" description="Helical" evidence="7">
    <location>
        <begin position="50"/>
        <end position="73"/>
    </location>
</feature>
<evidence type="ECO:0000256" key="5">
    <source>
        <dbReference type="ARBA" id="ARBA00022989"/>
    </source>
</evidence>
<evidence type="ECO:0000256" key="3">
    <source>
        <dbReference type="ARBA" id="ARBA00022679"/>
    </source>
</evidence>
<keyword evidence="5 7" id="KW-1133">Transmembrane helix</keyword>
<dbReference type="Proteomes" id="UP000178227">
    <property type="component" value="Unassembled WGS sequence"/>
</dbReference>
<evidence type="ECO:0000256" key="4">
    <source>
        <dbReference type="ARBA" id="ARBA00022692"/>
    </source>
</evidence>
<feature type="transmembrane region" description="Helical" evidence="7">
    <location>
        <begin position="85"/>
        <end position="105"/>
    </location>
</feature>
<dbReference type="AlphaFoldDB" id="A0A1F8GAW1"/>
<feature type="transmembrane region" description="Helical" evidence="7">
    <location>
        <begin position="117"/>
        <end position="134"/>
    </location>
</feature>
<proteinExistence type="inferred from homology"/>
<name>A0A1F8GAW1_9BACT</name>
<evidence type="ECO:0000256" key="7">
    <source>
        <dbReference type="SAM" id="Phobius"/>
    </source>
</evidence>
<dbReference type="GO" id="GO:0016020">
    <property type="term" value="C:membrane"/>
    <property type="evidence" value="ECO:0007669"/>
    <property type="project" value="UniProtKB-SubCell"/>
</dbReference>
<dbReference type="STRING" id="1802694.A2918_02010"/>
<sequence>MKKSELFFNVLRLPVDFVMLLSAGITAYFLRTEIISAFRPVLFEFNLPLLKYFYLVVFVSLIFIGAYAISGLYSLKNRLGLMEEFSKIIIASSAGIMIIIVYIFLRQELFNSRFLVLGGWLLAIIFVFVGRMLIKIFQTYAVSKFNFGIHQVLVIGNDAAARQVKEEIYLNPLLGYRVVHQLAEPDIQALKIFLTTDTVDEVLLTNPDYPEGNVQELVDFCHENHIVFKYIPNMYKTLTTNFDIDVVGGLPLIELKRTRLDGWGKVIKRAMDILASILGLILLSPLYVAVGITVKLDSSGPVFVRLKRISKNKEFGLIKFRSMLKNAEELKASLAVFNERKDGPLFKIKDDPRVTRVGRLIRKLRIDELPQFWNVLTGDISLVGPRPHQPDEISLYQKHHKKVLAIKAGATGLAQVSGSSDLPFEQEVALDTFYVENWSLWMDIKIILKTVLKIFTDRSAV</sequence>
<dbReference type="InterPro" id="IPR003362">
    <property type="entry name" value="Bact_transf"/>
</dbReference>
<evidence type="ECO:0000256" key="2">
    <source>
        <dbReference type="ARBA" id="ARBA00006464"/>
    </source>
</evidence>
<feature type="transmembrane region" description="Helical" evidence="7">
    <location>
        <begin position="7"/>
        <end position="30"/>
    </location>
</feature>
<comment type="similarity">
    <text evidence="2">Belongs to the bacterial sugar transferase family.</text>
</comment>
<evidence type="ECO:0000256" key="1">
    <source>
        <dbReference type="ARBA" id="ARBA00004141"/>
    </source>
</evidence>